<feature type="compositionally biased region" description="Basic and acidic residues" evidence="1">
    <location>
        <begin position="492"/>
        <end position="511"/>
    </location>
</feature>
<evidence type="ECO:0000256" key="2">
    <source>
        <dbReference type="SAM" id="SignalP"/>
    </source>
</evidence>
<dbReference type="EMBL" id="HBUF01084987">
    <property type="protein sequence ID" value="CAG6634090.1"/>
    <property type="molecule type" value="Transcribed_RNA"/>
</dbReference>
<evidence type="ECO:0000256" key="1">
    <source>
        <dbReference type="SAM" id="MobiDB-lite"/>
    </source>
</evidence>
<sequence length="538" mass="58499">MKPCCLPLCCVLVTFLVCQSLAQNNPNSAAQNKLLDDVDVLNADIAEDSNRIRRSGLTGLINKKLHFIGHLSGSSSGSSSHSGHSSGHHGDEHHHGYGYETEHHEYPVHGYEHHEEKGHKLFDYKKHVLAALFQAVKAITGGVVALKGQVLKIGGHLITWKGKFLVKKGDQISDFGKEVATKALLSPPTVHHHHTVYSPPTSFGSSAYASAQASHSSSHANDIYHHHHAAPHHYVAPAYSAPTPTYSAPSGGGSYPYAPSGVAEYDYNRDFGSKVTRAVSASSNTQTGTAQNSLNNDQLHAGLLILKPIQVPKDHPSKYQYAQQALLKQTGLSGIKVNTAGNTGMNYNVGSYNTPQSNSYFGQGQPNYQSNNYLQQSNSYQLPSDSYNSASNSYQGPITSYGTPAPAVSQFIKVPSASEYRSSFPAFAPTPLSDAKLPSEESSPFDFLYKKSKKSQESQTSQERQDTKTAESEINENALSALNVLYQQTESQNKDQRETRHTSEEPLNDETLKKILDALFSAKDKTSKQESSDPLPSA</sequence>
<feature type="chain" id="PRO_5034787087" evidence="2">
    <location>
        <begin position="23"/>
        <end position="538"/>
    </location>
</feature>
<keyword evidence="2" id="KW-0732">Signal</keyword>
<feature type="region of interest" description="Disordered" evidence="1">
    <location>
        <begin position="72"/>
        <end position="98"/>
    </location>
</feature>
<evidence type="ECO:0000313" key="3">
    <source>
        <dbReference type="EMBL" id="CAG6634090.1"/>
    </source>
</evidence>
<name>A0A8D8QLA6_9HEMI</name>
<feature type="compositionally biased region" description="Polar residues" evidence="1">
    <location>
        <begin position="475"/>
        <end position="491"/>
    </location>
</feature>
<accession>A0A8D8QLA6</accession>
<organism evidence="3">
    <name type="scientific">Cacopsylla melanoneura</name>
    <dbReference type="NCBI Taxonomy" id="428564"/>
    <lineage>
        <taxon>Eukaryota</taxon>
        <taxon>Metazoa</taxon>
        <taxon>Ecdysozoa</taxon>
        <taxon>Arthropoda</taxon>
        <taxon>Hexapoda</taxon>
        <taxon>Insecta</taxon>
        <taxon>Pterygota</taxon>
        <taxon>Neoptera</taxon>
        <taxon>Paraneoptera</taxon>
        <taxon>Hemiptera</taxon>
        <taxon>Sternorrhyncha</taxon>
        <taxon>Psylloidea</taxon>
        <taxon>Psyllidae</taxon>
        <taxon>Psyllinae</taxon>
        <taxon>Cacopsylla</taxon>
    </lineage>
</organism>
<feature type="region of interest" description="Disordered" evidence="1">
    <location>
        <begin position="450"/>
        <end position="511"/>
    </location>
</feature>
<proteinExistence type="predicted"/>
<reference evidence="3" key="1">
    <citation type="submission" date="2021-05" db="EMBL/GenBank/DDBJ databases">
        <authorList>
            <person name="Alioto T."/>
            <person name="Alioto T."/>
            <person name="Gomez Garrido J."/>
        </authorList>
    </citation>
    <scope>NUCLEOTIDE SEQUENCE</scope>
</reference>
<feature type="compositionally biased region" description="Basic and acidic residues" evidence="1">
    <location>
        <begin position="88"/>
        <end position="98"/>
    </location>
</feature>
<feature type="signal peptide" evidence="2">
    <location>
        <begin position="1"/>
        <end position="22"/>
    </location>
</feature>
<dbReference type="AlphaFoldDB" id="A0A8D8QLA6"/>
<protein>
    <submittedName>
        <fullName evidence="3">Uncharacterized protein</fullName>
    </submittedName>
</protein>
<feature type="compositionally biased region" description="Low complexity" evidence="1">
    <location>
        <begin position="72"/>
        <end position="85"/>
    </location>
</feature>